<name>A0ABU1DED2_9HYPH</name>
<proteinExistence type="predicted"/>
<gene>
    <name evidence="4" type="ORF">IHQ68_06700</name>
</gene>
<evidence type="ECO:0000256" key="1">
    <source>
        <dbReference type="SAM" id="Coils"/>
    </source>
</evidence>
<evidence type="ECO:0000256" key="3">
    <source>
        <dbReference type="SAM" id="Phobius"/>
    </source>
</evidence>
<protein>
    <recommendedName>
        <fullName evidence="6">Capsular polysaccharide transport system permease protein</fullName>
    </recommendedName>
</protein>
<organism evidence="4 5">
    <name type="scientific">Chelatococcus sambhunathii</name>
    <dbReference type="NCBI Taxonomy" id="363953"/>
    <lineage>
        <taxon>Bacteria</taxon>
        <taxon>Pseudomonadati</taxon>
        <taxon>Pseudomonadota</taxon>
        <taxon>Alphaproteobacteria</taxon>
        <taxon>Hyphomicrobiales</taxon>
        <taxon>Chelatococcaceae</taxon>
        <taxon>Chelatococcus</taxon>
    </lineage>
</organism>
<comment type="caution">
    <text evidence="4">The sequence shown here is derived from an EMBL/GenBank/DDBJ whole genome shotgun (WGS) entry which is preliminary data.</text>
</comment>
<keyword evidence="3" id="KW-0472">Membrane</keyword>
<keyword evidence="5" id="KW-1185">Reference proteome</keyword>
<keyword evidence="3" id="KW-0812">Transmembrane</keyword>
<reference evidence="4" key="1">
    <citation type="submission" date="2020-10" db="EMBL/GenBank/DDBJ databases">
        <authorList>
            <person name="Abbas A."/>
            <person name="Razzaq R."/>
            <person name="Waqas M."/>
            <person name="Abbas N."/>
            <person name="Nielsen T.K."/>
            <person name="Hansen L.H."/>
            <person name="Hussain S."/>
            <person name="Shahid M."/>
        </authorList>
    </citation>
    <scope>NUCLEOTIDE SEQUENCE</scope>
    <source>
        <strain evidence="4">S14</strain>
    </source>
</reference>
<feature type="region of interest" description="Disordered" evidence="2">
    <location>
        <begin position="32"/>
        <end position="58"/>
    </location>
</feature>
<feature type="coiled-coil region" evidence="1">
    <location>
        <begin position="231"/>
        <end position="284"/>
    </location>
</feature>
<sequence length="453" mass="49123">MSREEKAELRAARRARRAAIAATADASAGAVAPATGRDLAPRPANTVVPLPRRDAPNRRQLAPTYAEAPVIAPAQPAAAAGKPNYIRISALLAIALPTLLATIYYAFIAAPQYVAEARFAVRGPEDAPSPTDAIGALTGLGGSTSTSGDSYIVAQFIESAQLVGNLQRGIDLRKVYTSDKADFVARYRPYDFEDTIEHLTTFWNSVAWVYYEPTSGVITFTVRAFTPEDALRIARDTVRESEKLVNKLSERAREDAIALAKQEQSRAELRLKFARKAVQEYRDRMGETDPVTAATAKSTLIGTLEADLAKAEADIAGRSAFLNKDAPSLRVARQSADAIRSQIAQEKAKIGAQAGQDSKNNPRISANLAEFEALQTERDIAQAAYTAATTAVEGARMRAEQQSRYLATFVEPHLPEDSLYPARLQMIMLVLLCSALAWALGVLIFYGIRDHTA</sequence>
<dbReference type="PANTHER" id="PTHR32309">
    <property type="entry name" value="TYROSINE-PROTEIN KINASE"/>
    <property type="match status" value="1"/>
</dbReference>
<keyword evidence="3" id="KW-1133">Transmembrane helix</keyword>
<evidence type="ECO:0000313" key="4">
    <source>
        <dbReference type="EMBL" id="MDR4306305.1"/>
    </source>
</evidence>
<dbReference type="InterPro" id="IPR050445">
    <property type="entry name" value="Bact_polysacc_biosynth/exp"/>
</dbReference>
<evidence type="ECO:0000256" key="2">
    <source>
        <dbReference type="SAM" id="MobiDB-lite"/>
    </source>
</evidence>
<dbReference type="RefSeq" id="WP_309390083.1">
    <property type="nucleotide sequence ID" value="NZ_JADBEO010000011.1"/>
</dbReference>
<keyword evidence="1" id="KW-0175">Coiled coil</keyword>
<accession>A0ABU1DED2</accession>
<evidence type="ECO:0000313" key="5">
    <source>
        <dbReference type="Proteomes" id="UP001181622"/>
    </source>
</evidence>
<evidence type="ECO:0008006" key="6">
    <source>
        <dbReference type="Google" id="ProtNLM"/>
    </source>
</evidence>
<feature type="transmembrane region" description="Helical" evidence="3">
    <location>
        <begin position="426"/>
        <end position="448"/>
    </location>
</feature>
<feature type="transmembrane region" description="Helical" evidence="3">
    <location>
        <begin position="85"/>
        <end position="107"/>
    </location>
</feature>
<dbReference type="EMBL" id="JADBEO010000011">
    <property type="protein sequence ID" value="MDR4306305.1"/>
    <property type="molecule type" value="Genomic_DNA"/>
</dbReference>
<dbReference type="PANTHER" id="PTHR32309:SF13">
    <property type="entry name" value="FERRIC ENTEROBACTIN TRANSPORT PROTEIN FEPE"/>
    <property type="match status" value="1"/>
</dbReference>
<dbReference type="Proteomes" id="UP001181622">
    <property type="component" value="Unassembled WGS sequence"/>
</dbReference>